<evidence type="ECO:0000313" key="2">
    <source>
        <dbReference type="EMBL" id="SER84790.1"/>
    </source>
</evidence>
<feature type="region of interest" description="Disordered" evidence="1">
    <location>
        <begin position="1"/>
        <end position="21"/>
    </location>
</feature>
<dbReference type="Proteomes" id="UP000199028">
    <property type="component" value="Unassembled WGS sequence"/>
</dbReference>
<organism evidence="2 3">
    <name type="scientific">Lentzea flaviverrucosa</name>
    <dbReference type="NCBI Taxonomy" id="200379"/>
    <lineage>
        <taxon>Bacteria</taxon>
        <taxon>Bacillati</taxon>
        <taxon>Actinomycetota</taxon>
        <taxon>Actinomycetes</taxon>
        <taxon>Pseudonocardiales</taxon>
        <taxon>Pseudonocardiaceae</taxon>
        <taxon>Lentzea</taxon>
    </lineage>
</organism>
<dbReference type="EMBL" id="FOFT01000007">
    <property type="protein sequence ID" value="SER84790.1"/>
    <property type="molecule type" value="Genomic_DNA"/>
</dbReference>
<protein>
    <submittedName>
        <fullName evidence="2">Uncharacterized protein</fullName>
    </submittedName>
</protein>
<keyword evidence="3" id="KW-1185">Reference proteome</keyword>
<evidence type="ECO:0000313" key="3">
    <source>
        <dbReference type="Proteomes" id="UP000199028"/>
    </source>
</evidence>
<reference evidence="3" key="1">
    <citation type="submission" date="2016-10" db="EMBL/GenBank/DDBJ databases">
        <authorList>
            <person name="Varghese N."/>
            <person name="Submissions S."/>
        </authorList>
    </citation>
    <scope>NUCLEOTIDE SEQUENCE [LARGE SCALE GENOMIC DNA]</scope>
    <source>
        <strain evidence="3">CGMCC 4.578</strain>
    </source>
</reference>
<accession>A0A1H9SID5</accession>
<name>A0A1H9SID5_9PSEU</name>
<proteinExistence type="predicted"/>
<sequence length="1323" mass="144153">MDSRVTDVAEGPTAGQLWSDSRSGARSARGYHYQDVVGAWLCAQVLAGRLAVSQVVPESLEDLSVEGADACHVQVKSRQEHKGDFTARQAARFLLELFELHVSRERSGQRGQPVLVVERPVAGEVFREWGQVLGDLPIDHRLRIAVRELAQENGLEPAEIDQMLSALSIFVLPWRTAAVETRDAVAARYDLLPSAAEQGVLVLRDAVAECVDENAVAGWESRAGLDRTAIERITAEAASLVDREALEEALRTGAVELVDFDQPLVTPAFYEGIDVQPGHIAAGLPAPRPEVTGEVVETILRGEAVLVTGPSGAGKSTVMWAAAYVTRHVLWFRVRRLRDDDVSSIVRLAKAMRPTGRSPVGFVVDAVGLGATAGWDDLQRQLASVPGVVLLGSARTEDTLLLRNLAACSTVPVGLDEVVAEQIYKGLTTAGVEVAPHWRDAYENSRGLTLEFTHLLTRGRRLSEVVTEQVRRRVVESRDLELKIIALVAVAHRWGAELPMRAVQDEVGADDSDFRVALARLNEEHLLHSRGNVVTGLHQLRSVALAEAVHAMPPPLLTETVESLLSLLDDHQLQPFVANGLIEQPNLDSSAVARLTAELARRRSCAAFIAALQALRLVDFHRQAQEWVGTFERHGVAPARRVVTLQLAMLESDLPSFMRSEVVDVISDIVPAAGWNASSLRDLLLSALGPHAAAQFITECADAADLQQCLAVMAGTSVNIIDALSDALPGSPLPRLVETFTGDVVGEVLSTARLVSPEFARHLATSLFGGRAVLDRLRSEELWLTEASIVEDDGVPTAFARLLHISDAVQPQVVTKTRNFARTLLRCLPECDRADVRTLWPGGLPMRVGDFDLAAFTPGRSNDHPPAAVAWNRMRSQVAASAMGVMDPTVRVHVARELVRDATLYLSHLANTWCADRRRANDEQSLLAQRTSLLQRAAELTLPLKRTELFASRNGPAEASKADSLHSLIDSIADKLAARLDTPSQTSALAGDVGDNLRRYVREVRDVEQWSLTGQASPDDLDRLDELLGDLHAVLAELAWGELTRQDIRQAARAGNRREVLRRVADTARAMAWGRDVRRRGEFVDAARAAGHSVRVVIREPEHPVAVNWPPTEMSVLAEVDDVTQWNRISDALAGLLSYDPASEGWRPPILIVPTYQGRVIPSLGKELIARTLHPSPRSIWSDGWPALHPTPLTDAAIEAHRALQVLSGLAVLSVSRELDSRHVAFVQPEIERYEQALRAIGALRPADAVTARISQYLASTAQRVEREINDGLEDGTEEAALAVGIAQGAAGIPTEDSTTLDILVMICLQWDLDPAIAARLLE</sequence>
<gene>
    <name evidence="2" type="ORF">SAMN05216195_10780</name>
</gene>
<evidence type="ECO:0000256" key="1">
    <source>
        <dbReference type="SAM" id="MobiDB-lite"/>
    </source>
</evidence>